<evidence type="ECO:0000313" key="2">
    <source>
        <dbReference type="Proteomes" id="UP000002020"/>
    </source>
</evidence>
<dbReference type="AlphaFoldDB" id="B3QZI8"/>
<accession>B3QZI8</accession>
<reference evidence="1 2" key="1">
    <citation type="journal article" date="2008" name="BMC Genomics">
        <title>The linear chromosome of the plant-pathogenic mycoplasma 'Candidatus Phytoplasma mali'.</title>
        <authorList>
            <person name="Kube M."/>
            <person name="Schneider B."/>
            <person name="Kuhl H."/>
            <person name="Dandekar T."/>
            <person name="Heitmann K."/>
            <person name="Migdoll A.M."/>
            <person name="Reinhardt R."/>
            <person name="Seemueller E."/>
        </authorList>
    </citation>
    <scope>NUCLEOTIDE SEQUENCE [LARGE SCALE GENOMIC DNA]</scope>
    <source>
        <strain evidence="1 2">AT</strain>
    </source>
</reference>
<keyword evidence="2" id="KW-1185">Reference proteome</keyword>
<proteinExistence type="predicted"/>
<dbReference type="HOGENOM" id="CLU_2550964_0_0_14"/>
<dbReference type="STRING" id="37692.ATP_00408"/>
<dbReference type="Proteomes" id="UP000002020">
    <property type="component" value="Chromosome"/>
</dbReference>
<protein>
    <submittedName>
        <fullName evidence="1">Uncharacterized protein</fullName>
    </submittedName>
</protein>
<organism evidence="2">
    <name type="scientific">Phytoplasma mali (strain AT)</name>
    <dbReference type="NCBI Taxonomy" id="482235"/>
    <lineage>
        <taxon>Bacteria</taxon>
        <taxon>Bacillati</taxon>
        <taxon>Mycoplasmatota</taxon>
        <taxon>Mollicutes</taxon>
        <taxon>Acholeplasmatales</taxon>
        <taxon>Acholeplasmataceae</taxon>
        <taxon>Candidatus Phytoplasma</taxon>
        <taxon>16SrX (Apple proliferation group)</taxon>
    </lineage>
</organism>
<evidence type="ECO:0000313" key="1">
    <source>
        <dbReference type="EMBL" id="CAP18595.1"/>
    </source>
</evidence>
<name>B3QZI8_PHYMT</name>
<sequence>MNENKKSKLLKDKNFINKMKKFTDSISRIFLSQWAKFEPMCDKKIFKFKNSVSNKLEILQNKIQQEFQLTSEEFTEIHEELF</sequence>
<dbReference type="KEGG" id="pml:ATP_00408"/>
<gene>
    <name evidence="1" type="ordered locus">ATP_00408</name>
</gene>
<dbReference type="EMBL" id="CU469464">
    <property type="protein sequence ID" value="CAP18595.1"/>
    <property type="molecule type" value="Genomic_DNA"/>
</dbReference>